<feature type="region of interest" description="Disordered" evidence="10">
    <location>
        <begin position="196"/>
        <end position="271"/>
    </location>
</feature>
<reference evidence="12 13" key="1">
    <citation type="submission" date="2023-12" db="EMBL/GenBank/DDBJ databases">
        <title>A high-quality genome assembly for Dillenia turbinata (Dilleniales).</title>
        <authorList>
            <person name="Chanderbali A."/>
        </authorList>
    </citation>
    <scope>NUCLEOTIDE SEQUENCE [LARGE SCALE GENOMIC DNA]</scope>
    <source>
        <strain evidence="12">LSX21</strain>
        <tissue evidence="12">Leaf</tissue>
    </source>
</reference>
<feature type="compositionally biased region" description="Low complexity" evidence="10">
    <location>
        <begin position="234"/>
        <end position="271"/>
    </location>
</feature>
<keyword evidence="6 9" id="KW-0863">Zinc-finger</keyword>
<accession>A0AAN8V9F8</accession>
<dbReference type="SMART" id="SM00184">
    <property type="entry name" value="RING"/>
    <property type="match status" value="1"/>
</dbReference>
<keyword evidence="7" id="KW-0833">Ubl conjugation pathway</keyword>
<feature type="compositionally biased region" description="Low complexity" evidence="10">
    <location>
        <begin position="202"/>
        <end position="227"/>
    </location>
</feature>
<feature type="domain" description="RING-type" evidence="11">
    <location>
        <begin position="31"/>
        <end position="91"/>
    </location>
</feature>
<evidence type="ECO:0000256" key="10">
    <source>
        <dbReference type="SAM" id="MobiDB-lite"/>
    </source>
</evidence>
<evidence type="ECO:0000259" key="11">
    <source>
        <dbReference type="PROSITE" id="PS50089"/>
    </source>
</evidence>
<dbReference type="SUPFAM" id="SSF57850">
    <property type="entry name" value="RING/U-box"/>
    <property type="match status" value="1"/>
</dbReference>
<keyword evidence="4" id="KW-0808">Transferase</keyword>
<evidence type="ECO:0000256" key="9">
    <source>
        <dbReference type="PROSITE-ProRule" id="PRU00175"/>
    </source>
</evidence>
<dbReference type="GO" id="GO:0008270">
    <property type="term" value="F:zinc ion binding"/>
    <property type="evidence" value="ECO:0007669"/>
    <property type="project" value="UniProtKB-KW"/>
</dbReference>
<proteinExistence type="predicted"/>
<dbReference type="GO" id="GO:0061630">
    <property type="term" value="F:ubiquitin protein ligase activity"/>
    <property type="evidence" value="ECO:0007669"/>
    <property type="project" value="UniProtKB-EC"/>
</dbReference>
<dbReference type="Proteomes" id="UP001370490">
    <property type="component" value="Unassembled WGS sequence"/>
</dbReference>
<dbReference type="Pfam" id="PF12678">
    <property type="entry name" value="zf-rbx1"/>
    <property type="match status" value="1"/>
</dbReference>
<organism evidence="12 13">
    <name type="scientific">Dillenia turbinata</name>
    <dbReference type="NCBI Taxonomy" id="194707"/>
    <lineage>
        <taxon>Eukaryota</taxon>
        <taxon>Viridiplantae</taxon>
        <taxon>Streptophyta</taxon>
        <taxon>Embryophyta</taxon>
        <taxon>Tracheophyta</taxon>
        <taxon>Spermatophyta</taxon>
        <taxon>Magnoliopsida</taxon>
        <taxon>eudicotyledons</taxon>
        <taxon>Gunneridae</taxon>
        <taxon>Pentapetalae</taxon>
        <taxon>Dilleniales</taxon>
        <taxon>Dilleniaceae</taxon>
        <taxon>Dillenia</taxon>
    </lineage>
</organism>
<comment type="caution">
    <text evidence="12">The sequence shown here is derived from an EMBL/GenBank/DDBJ whole genome shotgun (WGS) entry which is preliminary data.</text>
</comment>
<dbReference type="PROSITE" id="PS50089">
    <property type="entry name" value="ZF_RING_2"/>
    <property type="match status" value="1"/>
</dbReference>
<protein>
    <recommendedName>
        <fullName evidence="3">RING-type E3 ubiquitin transferase</fullName>
        <ecNumber evidence="3">2.3.2.27</ecNumber>
    </recommendedName>
</protein>
<dbReference type="InterPro" id="IPR013083">
    <property type="entry name" value="Znf_RING/FYVE/PHD"/>
</dbReference>
<keyword evidence="8" id="KW-0862">Zinc</keyword>
<keyword evidence="13" id="KW-1185">Reference proteome</keyword>
<comment type="catalytic activity">
    <reaction evidence="1">
        <text>S-ubiquitinyl-[E2 ubiquitin-conjugating enzyme]-L-cysteine + [acceptor protein]-L-lysine = [E2 ubiquitin-conjugating enzyme]-L-cysteine + N(6)-ubiquitinyl-[acceptor protein]-L-lysine.</text>
        <dbReference type="EC" id="2.3.2.27"/>
    </reaction>
</comment>
<evidence type="ECO:0000256" key="6">
    <source>
        <dbReference type="ARBA" id="ARBA00022771"/>
    </source>
</evidence>
<comment type="pathway">
    <text evidence="2">Protein modification; protein ubiquitination.</text>
</comment>
<evidence type="ECO:0000313" key="12">
    <source>
        <dbReference type="EMBL" id="KAK6930005.1"/>
    </source>
</evidence>
<dbReference type="InterPro" id="IPR024766">
    <property type="entry name" value="Znf_RING_H2"/>
</dbReference>
<keyword evidence="5" id="KW-0479">Metal-binding</keyword>
<dbReference type="AlphaFoldDB" id="A0AAN8V9F8"/>
<evidence type="ECO:0000256" key="5">
    <source>
        <dbReference type="ARBA" id="ARBA00022723"/>
    </source>
</evidence>
<evidence type="ECO:0000313" key="13">
    <source>
        <dbReference type="Proteomes" id="UP001370490"/>
    </source>
</evidence>
<evidence type="ECO:0000256" key="8">
    <source>
        <dbReference type="ARBA" id="ARBA00022833"/>
    </source>
</evidence>
<gene>
    <name evidence="12" type="ORF">RJ641_004099</name>
</gene>
<evidence type="ECO:0000256" key="1">
    <source>
        <dbReference type="ARBA" id="ARBA00000900"/>
    </source>
</evidence>
<dbReference type="PANTHER" id="PTHR46463">
    <property type="entry name" value="ZINC FINGER, RING/FYVE/PHD-TYPE"/>
    <property type="match status" value="1"/>
</dbReference>
<evidence type="ECO:0000256" key="7">
    <source>
        <dbReference type="ARBA" id="ARBA00022786"/>
    </source>
</evidence>
<dbReference type="EC" id="2.3.2.27" evidence="3"/>
<sequence length="515" mass="55636">MADSFHSVSPPIMSGSLSFSGAVDDTHEDACSICLEPFGSQEPPTLVQVEEQSINAVTFGFILFQITTCRHEYHLQCILEWSQRSKECPICWQLLALKDPASQELLAAVESERRARSRQISAISSSFNQPTEVFEAEHDAPYTVDSDFNERIMQHLAAAANRARYISRRGRRAAGLGPSPVLVFASPEQMHNMSQLPHGFQISDNGSSDGDSPNSSISSTISDEPPSVVAFAENSTSNATSNGGSPPKPRSFFSSPRSVSPPRSSTSEFASLSESFRSKFSAASARYKESVSKSTQSLKEKLLARNNSVKELSKGVQREMSQGIAGVARLFERLDLSTKRTEVPVPPGPTSIFSKGKAVQDFLIPESESPTGNNAKIADVAPATTTSITGSANADELLVSEDVKAFGASDVLMENRSLPRGVGKRCGFGLNSTCTGGSLGRLISPLPKHGFAPFLVPLPSAFWDSHVNQWGGLCLIARVLARKMVAEGLDMEQSLIKVYTIYLCLGFRSIMKEGL</sequence>
<dbReference type="Gene3D" id="3.30.40.10">
    <property type="entry name" value="Zinc/RING finger domain, C3HC4 (zinc finger)"/>
    <property type="match status" value="1"/>
</dbReference>
<evidence type="ECO:0000256" key="4">
    <source>
        <dbReference type="ARBA" id="ARBA00022679"/>
    </source>
</evidence>
<dbReference type="PANTHER" id="PTHR46463:SF16">
    <property type="entry name" value="E3 UBIQUITIN-PROTEIN LIGASE RHF1A"/>
    <property type="match status" value="1"/>
</dbReference>
<name>A0AAN8V9F8_9MAGN</name>
<evidence type="ECO:0000256" key="2">
    <source>
        <dbReference type="ARBA" id="ARBA00004906"/>
    </source>
</evidence>
<dbReference type="EMBL" id="JBAMMX010000012">
    <property type="protein sequence ID" value="KAK6930005.1"/>
    <property type="molecule type" value="Genomic_DNA"/>
</dbReference>
<dbReference type="InterPro" id="IPR001841">
    <property type="entry name" value="Znf_RING"/>
</dbReference>
<evidence type="ECO:0000256" key="3">
    <source>
        <dbReference type="ARBA" id="ARBA00012483"/>
    </source>
</evidence>